<feature type="region of interest" description="Disordered" evidence="1">
    <location>
        <begin position="50"/>
        <end position="103"/>
    </location>
</feature>
<evidence type="ECO:0000313" key="2">
    <source>
        <dbReference type="Proteomes" id="UP001652582"/>
    </source>
</evidence>
<name>A0A6J1NEU3_BICAN</name>
<evidence type="ECO:0000256" key="1">
    <source>
        <dbReference type="SAM" id="MobiDB-lite"/>
    </source>
</evidence>
<dbReference type="OrthoDB" id="7457990at2759"/>
<accession>A0A6J1NEU3</accession>
<dbReference type="AlphaFoldDB" id="A0A6J1NEU3"/>
<reference evidence="3" key="1">
    <citation type="submission" date="2025-08" db="UniProtKB">
        <authorList>
            <consortium name="RefSeq"/>
        </authorList>
    </citation>
    <scope>IDENTIFICATION</scope>
</reference>
<proteinExistence type="predicted"/>
<keyword evidence="2" id="KW-1185">Reference proteome</keyword>
<organism evidence="2 3">
    <name type="scientific">Bicyclus anynana</name>
    <name type="common">Squinting bush brown butterfly</name>
    <dbReference type="NCBI Taxonomy" id="110368"/>
    <lineage>
        <taxon>Eukaryota</taxon>
        <taxon>Metazoa</taxon>
        <taxon>Ecdysozoa</taxon>
        <taxon>Arthropoda</taxon>
        <taxon>Hexapoda</taxon>
        <taxon>Insecta</taxon>
        <taxon>Pterygota</taxon>
        <taxon>Neoptera</taxon>
        <taxon>Endopterygota</taxon>
        <taxon>Lepidoptera</taxon>
        <taxon>Glossata</taxon>
        <taxon>Ditrysia</taxon>
        <taxon>Papilionoidea</taxon>
        <taxon>Nymphalidae</taxon>
        <taxon>Satyrinae</taxon>
        <taxon>Satyrini</taxon>
        <taxon>Mycalesina</taxon>
        <taxon>Bicyclus</taxon>
    </lineage>
</organism>
<protein>
    <submittedName>
        <fullName evidence="3">Uncharacterized protein LOC112049730</fullName>
    </submittedName>
</protein>
<sequence length="103" mass="11513">MAPRPRESRDKEERVQPVQRNTNGTKTLKSVKKTVTSTVNTEVVKSIKETIPKTPNKNKEKVAEPSSISKHSSTKKASWKRRPKAAHSGVPVPDKVKKLLMNS</sequence>
<feature type="compositionally biased region" description="Basic residues" evidence="1">
    <location>
        <begin position="72"/>
        <end position="85"/>
    </location>
</feature>
<dbReference type="KEGG" id="bany:112049730"/>
<dbReference type="Proteomes" id="UP001652582">
    <property type="component" value="Chromosome 12"/>
</dbReference>
<feature type="region of interest" description="Disordered" evidence="1">
    <location>
        <begin position="1"/>
        <end position="33"/>
    </location>
</feature>
<gene>
    <name evidence="3" type="primary">LOC112049730</name>
</gene>
<dbReference type="GeneID" id="112049730"/>
<dbReference type="RefSeq" id="XP_023943513.2">
    <property type="nucleotide sequence ID" value="XM_024087745.2"/>
</dbReference>
<feature type="compositionally biased region" description="Basic and acidic residues" evidence="1">
    <location>
        <begin position="1"/>
        <end position="15"/>
    </location>
</feature>
<feature type="compositionally biased region" description="Basic and acidic residues" evidence="1">
    <location>
        <begin position="50"/>
        <end position="63"/>
    </location>
</feature>
<evidence type="ECO:0000313" key="3">
    <source>
        <dbReference type="RefSeq" id="XP_023943513.2"/>
    </source>
</evidence>